<dbReference type="EMBL" id="VFMN01000001">
    <property type="protein sequence ID" value="TQJ08740.1"/>
    <property type="molecule type" value="Genomic_DNA"/>
</dbReference>
<dbReference type="InterPro" id="IPR000792">
    <property type="entry name" value="Tscrpt_reg_LuxR_C"/>
</dbReference>
<evidence type="ECO:0000256" key="1">
    <source>
        <dbReference type="SAM" id="MobiDB-lite"/>
    </source>
</evidence>
<gene>
    <name evidence="3" type="ORF">FB458_1832</name>
</gene>
<evidence type="ECO:0000313" key="4">
    <source>
        <dbReference type="Proteomes" id="UP000317893"/>
    </source>
</evidence>
<dbReference type="Proteomes" id="UP000317893">
    <property type="component" value="Unassembled WGS sequence"/>
</dbReference>
<dbReference type="GO" id="GO:0003677">
    <property type="term" value="F:DNA binding"/>
    <property type="evidence" value="ECO:0007669"/>
    <property type="project" value="UniProtKB-KW"/>
</dbReference>
<sequence length="295" mass="32081">MPLVSTTAPGRRPAARSTLVDEDPRAILARALASVQERRTQDDIELAEARHALARLRDTGEDREPGVARVTLEVASSLVQELVATTTGPMRQLIMSTSVGATPQDDAVDAYTRDVIAAGRPQLAVYDASLLDDPEAVANAASYRQIGEQQRIVEDVPTEFGVYGTEAVVCVETWGDPGSDYVLVREPMLVAAFIAYFDEVWARALPMPSGRVGGDDDDEQLLDLLARGYKDEAIARYLGWSLRTVRRRVARLMEELGARTRFQLGAQAVRSGRLSEAPRPGTLPGARLGRAPASR</sequence>
<evidence type="ECO:0000313" key="3">
    <source>
        <dbReference type="EMBL" id="TQJ08740.1"/>
    </source>
</evidence>
<dbReference type="SMART" id="SM00421">
    <property type="entry name" value="HTH_LUXR"/>
    <property type="match status" value="1"/>
</dbReference>
<reference evidence="3 4" key="1">
    <citation type="submission" date="2019-06" db="EMBL/GenBank/DDBJ databases">
        <title>Sequencing the genomes of 1000 actinobacteria strains.</title>
        <authorList>
            <person name="Klenk H.-P."/>
        </authorList>
    </citation>
    <scope>NUCLEOTIDE SEQUENCE [LARGE SCALE GENOMIC DNA]</scope>
    <source>
        <strain evidence="3 4">DSM 18607</strain>
    </source>
</reference>
<dbReference type="InterPro" id="IPR016032">
    <property type="entry name" value="Sig_transdc_resp-reg_C-effctor"/>
</dbReference>
<proteinExistence type="predicted"/>
<feature type="domain" description="HTH luxR-type" evidence="2">
    <location>
        <begin position="205"/>
        <end position="268"/>
    </location>
</feature>
<protein>
    <submittedName>
        <fullName evidence="3">Homeodomain-like domain-containing protein</fullName>
    </submittedName>
</protein>
<keyword evidence="4" id="KW-1185">Reference proteome</keyword>
<keyword evidence="3" id="KW-0371">Homeobox</keyword>
<dbReference type="AlphaFoldDB" id="A0A542E061"/>
<dbReference type="Pfam" id="PF13384">
    <property type="entry name" value="HTH_23"/>
    <property type="match status" value="1"/>
</dbReference>
<dbReference type="GO" id="GO:0006355">
    <property type="term" value="P:regulation of DNA-templated transcription"/>
    <property type="evidence" value="ECO:0007669"/>
    <property type="project" value="InterPro"/>
</dbReference>
<name>A0A542E061_9MICO</name>
<dbReference type="InterPro" id="IPR036388">
    <property type="entry name" value="WH-like_DNA-bd_sf"/>
</dbReference>
<keyword evidence="3" id="KW-0238">DNA-binding</keyword>
<organism evidence="3 4">
    <name type="scientific">Lapillicoccus jejuensis</name>
    <dbReference type="NCBI Taxonomy" id="402171"/>
    <lineage>
        <taxon>Bacteria</taxon>
        <taxon>Bacillati</taxon>
        <taxon>Actinomycetota</taxon>
        <taxon>Actinomycetes</taxon>
        <taxon>Micrococcales</taxon>
        <taxon>Intrasporangiaceae</taxon>
        <taxon>Lapillicoccus</taxon>
    </lineage>
</organism>
<feature type="region of interest" description="Disordered" evidence="1">
    <location>
        <begin position="271"/>
        <end position="295"/>
    </location>
</feature>
<accession>A0A542E061</accession>
<dbReference type="Gene3D" id="1.10.10.10">
    <property type="entry name" value="Winged helix-like DNA-binding domain superfamily/Winged helix DNA-binding domain"/>
    <property type="match status" value="1"/>
</dbReference>
<comment type="caution">
    <text evidence="3">The sequence shown here is derived from an EMBL/GenBank/DDBJ whole genome shotgun (WGS) entry which is preliminary data.</text>
</comment>
<evidence type="ECO:0000259" key="2">
    <source>
        <dbReference type="SMART" id="SM00421"/>
    </source>
</evidence>
<dbReference type="SUPFAM" id="SSF46894">
    <property type="entry name" value="C-terminal effector domain of the bipartite response regulators"/>
    <property type="match status" value="1"/>
</dbReference>